<dbReference type="RefSeq" id="WP_091695938.1">
    <property type="nucleotide sequence ID" value="NZ_FPCG01000003.1"/>
</dbReference>
<dbReference type="GO" id="GO:0046503">
    <property type="term" value="P:glycerolipid catabolic process"/>
    <property type="evidence" value="ECO:0007669"/>
    <property type="project" value="TreeGrafter"/>
</dbReference>
<dbReference type="OrthoDB" id="63519at2"/>
<reference evidence="2 3" key="1">
    <citation type="submission" date="2016-10" db="EMBL/GenBank/DDBJ databases">
        <authorList>
            <person name="de Groot N.N."/>
        </authorList>
    </citation>
    <scope>NUCLEOTIDE SEQUENCE [LARGE SCALE GENOMIC DNA]</scope>
    <source>
        <strain evidence="2 3">CGMCC 1.7054</strain>
    </source>
</reference>
<dbReference type="Proteomes" id="UP000198881">
    <property type="component" value="Unassembled WGS sequence"/>
</dbReference>
<dbReference type="AlphaFoldDB" id="A0A1I7MJV6"/>
<keyword evidence="3" id="KW-1185">Reference proteome</keyword>
<dbReference type="PANTHER" id="PTHR43433:SF5">
    <property type="entry name" value="AB HYDROLASE-1 DOMAIN-CONTAINING PROTEIN"/>
    <property type="match status" value="1"/>
</dbReference>
<dbReference type="SUPFAM" id="SSF53474">
    <property type="entry name" value="alpha/beta-Hydrolases"/>
    <property type="match status" value="1"/>
</dbReference>
<protein>
    <submittedName>
        <fullName evidence="2">Pimeloyl-ACP methyl ester carboxylesterase</fullName>
    </submittedName>
</protein>
<evidence type="ECO:0000259" key="1">
    <source>
        <dbReference type="Pfam" id="PF00561"/>
    </source>
</evidence>
<sequence>MHKFKVPGAELAWSFSDESGQPVVQLHGLTSSRYRDRVLDLDLGRGLSGTQLLRYDARGHGHSTGRREPEDYRWPALAEDLLALLDHWFPDEQVHGVGPSMGTGTLLHAAMRAPEKFSGFTLMLPPTAWATRTAQAGDYRRLAEFIEQHGMERFVAASTQMPRPPATIGTPETVPHVSGELLPSIYRGAAMSDLPTPEQIASLDIPTTILAWVDDPSHPLSTAQALVELLPSATLQVAHTPQDVAGWPIILAADVERSASHNDRPAARSQAGSSG</sequence>
<accession>A0A1I7MJV6</accession>
<dbReference type="InterPro" id="IPR000073">
    <property type="entry name" value="AB_hydrolase_1"/>
</dbReference>
<dbReference type="Gene3D" id="3.40.50.1820">
    <property type="entry name" value="alpha/beta hydrolase"/>
    <property type="match status" value="1"/>
</dbReference>
<name>A0A1I7MJV6_9MICC</name>
<feature type="domain" description="AB hydrolase-1" evidence="1">
    <location>
        <begin position="22"/>
        <end position="130"/>
    </location>
</feature>
<dbReference type="InterPro" id="IPR029058">
    <property type="entry name" value="AB_hydrolase_fold"/>
</dbReference>
<evidence type="ECO:0000313" key="2">
    <source>
        <dbReference type="EMBL" id="SFV22228.1"/>
    </source>
</evidence>
<gene>
    <name evidence="2" type="ORF">SAMN04487966_103266</name>
</gene>
<dbReference type="STRING" id="574650.SAMN04487966_103266"/>
<proteinExistence type="predicted"/>
<dbReference type="GO" id="GO:0004806">
    <property type="term" value="F:triacylglycerol lipase activity"/>
    <property type="evidence" value="ECO:0007669"/>
    <property type="project" value="TreeGrafter"/>
</dbReference>
<dbReference type="InterPro" id="IPR050471">
    <property type="entry name" value="AB_hydrolase"/>
</dbReference>
<dbReference type="EMBL" id="FPCG01000003">
    <property type="protein sequence ID" value="SFV22228.1"/>
    <property type="molecule type" value="Genomic_DNA"/>
</dbReference>
<evidence type="ECO:0000313" key="3">
    <source>
        <dbReference type="Proteomes" id="UP000198881"/>
    </source>
</evidence>
<dbReference type="Pfam" id="PF00561">
    <property type="entry name" value="Abhydrolase_1"/>
    <property type="match status" value="1"/>
</dbReference>
<organism evidence="2 3">
    <name type="scientific">Micrococcus terreus</name>
    <dbReference type="NCBI Taxonomy" id="574650"/>
    <lineage>
        <taxon>Bacteria</taxon>
        <taxon>Bacillati</taxon>
        <taxon>Actinomycetota</taxon>
        <taxon>Actinomycetes</taxon>
        <taxon>Micrococcales</taxon>
        <taxon>Micrococcaceae</taxon>
        <taxon>Micrococcus</taxon>
    </lineage>
</organism>
<dbReference type="PANTHER" id="PTHR43433">
    <property type="entry name" value="HYDROLASE, ALPHA/BETA FOLD FAMILY PROTEIN"/>
    <property type="match status" value="1"/>
</dbReference>